<evidence type="ECO:0000256" key="1">
    <source>
        <dbReference type="SAM" id="MobiDB-lite"/>
    </source>
</evidence>
<gene>
    <name evidence="3" type="ORF">CPT_Paso_044</name>
</gene>
<dbReference type="Pfam" id="PF07486">
    <property type="entry name" value="Hydrolase_2"/>
    <property type="match status" value="1"/>
</dbReference>
<dbReference type="InterPro" id="IPR011105">
    <property type="entry name" value="Cell_wall_hydrolase_SleB"/>
</dbReference>
<feature type="domain" description="Cell wall hydrolase SleB" evidence="2">
    <location>
        <begin position="248"/>
        <end position="343"/>
    </location>
</feature>
<dbReference type="EMBL" id="MT708546">
    <property type="protein sequence ID" value="QOE32161.1"/>
    <property type="molecule type" value="Genomic_DNA"/>
</dbReference>
<feature type="compositionally biased region" description="Polar residues" evidence="1">
    <location>
        <begin position="40"/>
        <end position="53"/>
    </location>
</feature>
<dbReference type="Gene3D" id="1.10.10.2520">
    <property type="entry name" value="Cell wall hydrolase SleB, domain 1"/>
    <property type="match status" value="1"/>
</dbReference>
<organism evidence="3 4">
    <name type="scientific">Rhizobium phage Paso</name>
    <dbReference type="NCBI Taxonomy" id="2767574"/>
    <lineage>
        <taxon>Viruses</taxon>
        <taxon>Duplodnaviria</taxon>
        <taxon>Heunggongvirae</taxon>
        <taxon>Uroviricota</taxon>
        <taxon>Caudoviricetes</taxon>
        <taxon>Autographivirales</taxon>
        <taxon>Dunnvirinae</taxon>
        <taxon>Pasovirus</taxon>
        <taxon>Pasovirus paso</taxon>
    </lineage>
</organism>
<evidence type="ECO:0000313" key="4">
    <source>
        <dbReference type="Proteomes" id="UP000516513"/>
    </source>
</evidence>
<accession>A0A7L8G5Z0</accession>
<dbReference type="Proteomes" id="UP000516513">
    <property type="component" value="Segment"/>
</dbReference>
<feature type="region of interest" description="Disordered" evidence="1">
    <location>
        <begin position="1"/>
        <end position="53"/>
    </location>
</feature>
<protein>
    <recommendedName>
        <fullName evidence="2">Cell wall hydrolase SleB domain-containing protein</fullName>
    </recommendedName>
</protein>
<keyword evidence="4" id="KW-1185">Reference proteome</keyword>
<sequence>MAQPSAVGRRDTVQDPLRQAAQQAAPDRSVQLTGVRGPSMPSTAGLSQGQRELSSAMGGLNDVLNTMFEEQKDEWITDGKTAYMSGMAEQELLKNGNRYTQMGYLQLKARNDVNNWYLNEQADLVDKSGSMEPAAYQEYLSGKRKAYLDTVQDPYAKKVAVAAFEEINPTLATKQFTQNNAYNMQQRGAEVMEFFEKGSISSGTKSVRVPGETSLRISATPVMPVMAVNDKERDIGIKTLIGEAGNQGEFGMAAVAHVMRNRATDSRYPQSIGGVATQKNQFSVWNKGKEGRAAQLNSLGPGNPMYDKAAKVFDTVMSGKHIDPTDGALFYHSPAGMKAYASQGVQVSNSTRNRLAAAESGPNIKIGGHLFYGKSNGATRAIRDAVEPIEQGDTGGETGYRDPMVSSAAGREERGQNQMMNEAPLQEGVQTGVKELGAPNEVSDFIENYKGLPKDQVVKYLSVSMARMLSQGDDTLFNDAGGVAALYKHGADPQDIDKVLKAKDRFDAEQAKKFDIEDVKFSNGILDRAAAGEDIEVLYKDIDERVKSGAMLDEKGTSLANAAASALRAERKAETNRLEGEARKQQEAKDSVFSNPEFLQEIGGLYQQIGAGSIDFETATENAQFIADHYGANSEDVKNLLGRVFEKDQAAKTELRNKAASTASAAATSNRNKAEAESAIGKGVGLGMATGNVNVKNEDGTTSQMTTQEYGIMLIKQQALIDNTTTVQGDSAVSKVPKVNEAAVIAQTFEALQRQDVVDKQTQAQMRGALLGDIIDPKTKAPTSAATEAYDMYTAMRNNPAITDAYTAEAIGDSYTRNVLELAYKLDAGNLSGPEALVRAKAAIDGGWDETRNISSDVVFKQKAQAAGVELTKAIAEPGFFSWLGGSFDQTEIDRAVKSGSGLLAQRLGEVADGYAAQYPGQDPDVTLELAKQDIKRDAKVIAGNVMLIRPDQYKKIASDIGLSDKTDLNTVMKGFIDANRGPLFGDPNKAGNVFDVDDVTRQYNEKSATSNEVNVPVALKWMPSVGPNGSFQILRIKDEKTGAVDMARQHIVPVEELRDWHTVNSKKRNVFERMFSDFGDQWGQGQRRMSASQAGAQIGSMVE</sequence>
<dbReference type="GO" id="GO:0016787">
    <property type="term" value="F:hydrolase activity"/>
    <property type="evidence" value="ECO:0007669"/>
    <property type="project" value="InterPro"/>
</dbReference>
<proteinExistence type="predicted"/>
<dbReference type="InterPro" id="IPR042047">
    <property type="entry name" value="SleB_dom1"/>
</dbReference>
<name>A0A7L8G5Z0_9CAUD</name>
<evidence type="ECO:0000259" key="2">
    <source>
        <dbReference type="Pfam" id="PF07486"/>
    </source>
</evidence>
<evidence type="ECO:0000313" key="3">
    <source>
        <dbReference type="EMBL" id="QOE32161.1"/>
    </source>
</evidence>
<reference evidence="3 4" key="1">
    <citation type="submission" date="2020-07" db="EMBL/GenBank/DDBJ databases">
        <title>Complete genome sequence of Rhizobium japonicum phage Paso.</title>
        <authorList>
            <person name="McBee D.B."/>
            <person name="Ravindran A."/>
            <person name="Newkirk H."/>
            <person name="Gonzalez C."/>
            <person name="Young R."/>
            <person name="Liu M."/>
        </authorList>
    </citation>
    <scope>NUCLEOTIDE SEQUENCE [LARGE SCALE GENOMIC DNA]</scope>
</reference>